<proteinExistence type="predicted"/>
<dbReference type="InterPro" id="IPR028191">
    <property type="entry name" value="WASH-4_N"/>
</dbReference>
<evidence type="ECO:0000259" key="1">
    <source>
        <dbReference type="Pfam" id="PF14745"/>
    </source>
</evidence>
<dbReference type="AlphaFoldDB" id="A0AAD4R3E1"/>
<sequence length="155" mass="17742">MDVREQRARVLEREKIRAVLASVKNADSGSGLYERRIVQCSSGVRDIVPSAHDLIKSQNALVDNILLAFVNIANEVDMLVNEARSKFYDGLLLYGEDGESLLERDGGMIEIMSNFLPFLYDLLKFVERCYEVVHHILMQLYALHQLRHVLVLRPI</sequence>
<accession>A0AAD4R3E1</accession>
<gene>
    <name evidence="2" type="ORF">DdX_05409</name>
</gene>
<organism evidence="2 3">
    <name type="scientific">Ditylenchus destructor</name>
    <dbReference type="NCBI Taxonomy" id="166010"/>
    <lineage>
        <taxon>Eukaryota</taxon>
        <taxon>Metazoa</taxon>
        <taxon>Ecdysozoa</taxon>
        <taxon>Nematoda</taxon>
        <taxon>Chromadorea</taxon>
        <taxon>Rhabditida</taxon>
        <taxon>Tylenchina</taxon>
        <taxon>Tylenchomorpha</taxon>
        <taxon>Sphaerularioidea</taxon>
        <taxon>Anguinidae</taxon>
        <taxon>Anguininae</taxon>
        <taxon>Ditylenchus</taxon>
    </lineage>
</organism>
<dbReference type="InterPro" id="IPR027307">
    <property type="entry name" value="WASH7"/>
</dbReference>
<dbReference type="Proteomes" id="UP001201812">
    <property type="component" value="Unassembled WGS sequence"/>
</dbReference>
<dbReference type="EMBL" id="JAKKPZ010000006">
    <property type="protein sequence ID" value="KAI1720040.1"/>
    <property type="molecule type" value="Genomic_DNA"/>
</dbReference>
<name>A0AAD4R3E1_9BILA</name>
<comment type="caution">
    <text evidence="2">The sequence shown here is derived from an EMBL/GenBank/DDBJ whole genome shotgun (WGS) entry which is preliminary data.</text>
</comment>
<evidence type="ECO:0000313" key="3">
    <source>
        <dbReference type="Proteomes" id="UP001201812"/>
    </source>
</evidence>
<dbReference type="GO" id="GO:0007032">
    <property type="term" value="P:endosome organization"/>
    <property type="evidence" value="ECO:0007669"/>
    <property type="project" value="TreeGrafter"/>
</dbReference>
<evidence type="ECO:0000313" key="2">
    <source>
        <dbReference type="EMBL" id="KAI1720040.1"/>
    </source>
</evidence>
<dbReference type="GO" id="GO:0071203">
    <property type="term" value="C:WASH complex"/>
    <property type="evidence" value="ECO:0007669"/>
    <property type="project" value="InterPro"/>
</dbReference>
<dbReference type="Pfam" id="PF14745">
    <property type="entry name" value="WASH-4_N"/>
    <property type="match status" value="1"/>
</dbReference>
<keyword evidence="3" id="KW-1185">Reference proteome</keyword>
<dbReference type="GO" id="GO:0005768">
    <property type="term" value="C:endosome"/>
    <property type="evidence" value="ECO:0007669"/>
    <property type="project" value="TreeGrafter"/>
</dbReference>
<feature type="domain" description="WASH complex subunit 4 N-terminal" evidence="1">
    <location>
        <begin position="50"/>
        <end position="145"/>
    </location>
</feature>
<reference evidence="2" key="1">
    <citation type="submission" date="2022-01" db="EMBL/GenBank/DDBJ databases">
        <title>Genome Sequence Resource for Two Populations of Ditylenchus destructor, the Migratory Endoparasitic Phytonematode.</title>
        <authorList>
            <person name="Zhang H."/>
            <person name="Lin R."/>
            <person name="Xie B."/>
        </authorList>
    </citation>
    <scope>NUCLEOTIDE SEQUENCE</scope>
    <source>
        <strain evidence="2">BazhouSP</strain>
    </source>
</reference>
<dbReference type="PANTHER" id="PTHR31409">
    <property type="entry name" value="WASH COMPLEX SUBUNIT 4"/>
    <property type="match status" value="1"/>
</dbReference>
<dbReference type="PANTHER" id="PTHR31409:SF0">
    <property type="entry name" value="WASH COMPLEX SUBUNIT 4"/>
    <property type="match status" value="1"/>
</dbReference>
<protein>
    <submittedName>
        <fullName evidence="2">WASH complex subunit 4</fullName>
    </submittedName>
</protein>
<dbReference type="GO" id="GO:0016197">
    <property type="term" value="P:endosomal transport"/>
    <property type="evidence" value="ECO:0007669"/>
    <property type="project" value="TreeGrafter"/>
</dbReference>